<organism evidence="1 2">
    <name type="scientific">Armillaria gallica</name>
    <name type="common">Bulbous honey fungus</name>
    <name type="synonym">Armillaria bulbosa</name>
    <dbReference type="NCBI Taxonomy" id="47427"/>
    <lineage>
        <taxon>Eukaryota</taxon>
        <taxon>Fungi</taxon>
        <taxon>Dikarya</taxon>
        <taxon>Basidiomycota</taxon>
        <taxon>Agaricomycotina</taxon>
        <taxon>Agaricomycetes</taxon>
        <taxon>Agaricomycetidae</taxon>
        <taxon>Agaricales</taxon>
        <taxon>Marasmiineae</taxon>
        <taxon>Physalacriaceae</taxon>
        <taxon>Armillaria</taxon>
    </lineage>
</organism>
<dbReference type="OrthoDB" id="10462337at2759"/>
<dbReference type="STRING" id="47427.A0A2H3CN69"/>
<evidence type="ECO:0000313" key="1">
    <source>
        <dbReference type="EMBL" id="PBK79858.1"/>
    </source>
</evidence>
<dbReference type="EMBL" id="KZ293758">
    <property type="protein sequence ID" value="PBK79858.1"/>
    <property type="molecule type" value="Genomic_DNA"/>
</dbReference>
<reference evidence="2" key="1">
    <citation type="journal article" date="2017" name="Nat. Ecol. Evol.">
        <title>Genome expansion and lineage-specific genetic innovations in the forest pathogenic fungi Armillaria.</title>
        <authorList>
            <person name="Sipos G."/>
            <person name="Prasanna A.N."/>
            <person name="Walter M.C."/>
            <person name="O'Connor E."/>
            <person name="Balint B."/>
            <person name="Krizsan K."/>
            <person name="Kiss B."/>
            <person name="Hess J."/>
            <person name="Varga T."/>
            <person name="Slot J."/>
            <person name="Riley R."/>
            <person name="Boka B."/>
            <person name="Rigling D."/>
            <person name="Barry K."/>
            <person name="Lee J."/>
            <person name="Mihaltcheva S."/>
            <person name="LaButti K."/>
            <person name="Lipzen A."/>
            <person name="Waldron R."/>
            <person name="Moloney N.M."/>
            <person name="Sperisen C."/>
            <person name="Kredics L."/>
            <person name="Vagvoelgyi C."/>
            <person name="Patrignani A."/>
            <person name="Fitzpatrick D."/>
            <person name="Nagy I."/>
            <person name="Doyle S."/>
            <person name="Anderson J.B."/>
            <person name="Grigoriev I.V."/>
            <person name="Gueldener U."/>
            <person name="Muensterkoetter M."/>
            <person name="Nagy L.G."/>
        </authorList>
    </citation>
    <scope>NUCLEOTIDE SEQUENCE [LARGE SCALE GENOMIC DNA]</scope>
    <source>
        <strain evidence="2">Ar21-2</strain>
    </source>
</reference>
<proteinExistence type="predicted"/>
<gene>
    <name evidence="1" type="ORF">ARMGADRAFT_1092725</name>
</gene>
<sequence length="147" mass="16953">MTAQRAGTGLDDGYLCTRSFVLYPGVFEDRWEYLTQQPPDRTTLDEKPQAEFMFGGGIEMGTPSFFDAVYYGKWRGGESADKDDVYFERGRDKKAWSGILAISADGHYPPLAVFLQRRSEGREWIAAAIRAREWFTPEGVERRWERH</sequence>
<keyword evidence="2" id="KW-1185">Reference proteome</keyword>
<dbReference type="InParanoid" id="A0A2H3CN69"/>
<accession>A0A2H3CN69</accession>
<dbReference type="Proteomes" id="UP000217790">
    <property type="component" value="Unassembled WGS sequence"/>
</dbReference>
<dbReference type="AlphaFoldDB" id="A0A2H3CN69"/>
<protein>
    <submittedName>
        <fullName evidence="1">Uncharacterized protein</fullName>
    </submittedName>
</protein>
<dbReference type="OMA" id="IRAREWF"/>
<evidence type="ECO:0000313" key="2">
    <source>
        <dbReference type="Proteomes" id="UP000217790"/>
    </source>
</evidence>
<name>A0A2H3CN69_ARMGA</name>